<protein>
    <submittedName>
        <fullName evidence="3">VanZ family protein</fullName>
    </submittedName>
</protein>
<dbReference type="InterPro" id="IPR006976">
    <property type="entry name" value="VanZ-like"/>
</dbReference>
<dbReference type="RefSeq" id="WP_290284178.1">
    <property type="nucleotide sequence ID" value="NZ_JAUFQN010000019.1"/>
</dbReference>
<organism evidence="3 4">
    <name type="scientific">Flavobacterium paronense</name>
    <dbReference type="NCBI Taxonomy" id="1392775"/>
    <lineage>
        <taxon>Bacteria</taxon>
        <taxon>Pseudomonadati</taxon>
        <taxon>Bacteroidota</taxon>
        <taxon>Flavobacteriia</taxon>
        <taxon>Flavobacteriales</taxon>
        <taxon>Flavobacteriaceae</taxon>
        <taxon>Flavobacterium</taxon>
    </lineage>
</organism>
<evidence type="ECO:0000256" key="1">
    <source>
        <dbReference type="SAM" id="Phobius"/>
    </source>
</evidence>
<feature type="transmembrane region" description="Helical" evidence="1">
    <location>
        <begin position="38"/>
        <end position="57"/>
    </location>
</feature>
<dbReference type="EMBL" id="JBHMFB010000016">
    <property type="protein sequence ID" value="MFB9089921.1"/>
    <property type="molecule type" value="Genomic_DNA"/>
</dbReference>
<sequence length="122" mass="13862">MLKKAILSLAIGWTILIAILCLVKFNDLPSFGVSDADKYVHFTFHFVFTTLWGFYLWGNERALSKIVRLVIISLCYGILIEFLQETVTTTRHADIFDVLANLTGALFALGLFVLFKKLQTTR</sequence>
<name>A0ABV5GH39_9FLAO</name>
<feature type="transmembrane region" description="Helical" evidence="1">
    <location>
        <begin position="95"/>
        <end position="115"/>
    </location>
</feature>
<keyword evidence="1" id="KW-1133">Transmembrane helix</keyword>
<keyword evidence="1" id="KW-0472">Membrane</keyword>
<evidence type="ECO:0000313" key="3">
    <source>
        <dbReference type="EMBL" id="MFB9089921.1"/>
    </source>
</evidence>
<dbReference type="NCBIfam" id="NF037970">
    <property type="entry name" value="vanZ_1"/>
    <property type="match status" value="1"/>
</dbReference>
<comment type="caution">
    <text evidence="3">The sequence shown here is derived from an EMBL/GenBank/DDBJ whole genome shotgun (WGS) entry which is preliminary data.</text>
</comment>
<feature type="transmembrane region" description="Helical" evidence="1">
    <location>
        <begin position="7"/>
        <end position="26"/>
    </location>
</feature>
<dbReference type="Pfam" id="PF04892">
    <property type="entry name" value="VanZ"/>
    <property type="match status" value="1"/>
</dbReference>
<accession>A0ABV5GH39</accession>
<evidence type="ECO:0000259" key="2">
    <source>
        <dbReference type="Pfam" id="PF04892"/>
    </source>
</evidence>
<keyword evidence="4" id="KW-1185">Reference proteome</keyword>
<evidence type="ECO:0000313" key="4">
    <source>
        <dbReference type="Proteomes" id="UP001589576"/>
    </source>
</evidence>
<feature type="domain" description="VanZ-like" evidence="2">
    <location>
        <begin position="40"/>
        <end position="115"/>
    </location>
</feature>
<dbReference type="Proteomes" id="UP001589576">
    <property type="component" value="Unassembled WGS sequence"/>
</dbReference>
<feature type="transmembrane region" description="Helical" evidence="1">
    <location>
        <begin position="66"/>
        <end position="83"/>
    </location>
</feature>
<keyword evidence="1" id="KW-0812">Transmembrane</keyword>
<proteinExistence type="predicted"/>
<dbReference type="PANTHER" id="PTHR28008:SF1">
    <property type="entry name" value="DOMAIN PROTEIN, PUTATIVE (AFU_ORTHOLOGUE AFUA_3G10980)-RELATED"/>
    <property type="match status" value="1"/>
</dbReference>
<dbReference type="PANTHER" id="PTHR28008">
    <property type="entry name" value="DOMAIN PROTEIN, PUTATIVE (AFU_ORTHOLOGUE AFUA_3G10980)-RELATED"/>
    <property type="match status" value="1"/>
</dbReference>
<gene>
    <name evidence="3" type="ORF">ACFFUU_09940</name>
</gene>
<reference evidence="3 4" key="1">
    <citation type="submission" date="2024-09" db="EMBL/GenBank/DDBJ databases">
        <authorList>
            <person name="Sun Q."/>
            <person name="Mori K."/>
        </authorList>
    </citation>
    <scope>NUCLEOTIDE SEQUENCE [LARGE SCALE GENOMIC DNA]</scope>
    <source>
        <strain evidence="3 4">CECT 8460</strain>
    </source>
</reference>